<dbReference type="InterPro" id="IPR015226">
    <property type="entry name" value="T3_effector_HopF2"/>
</dbReference>
<reference evidence="2 3" key="1">
    <citation type="submission" date="2016-05" db="EMBL/GenBank/DDBJ databases">
        <authorList>
            <consortium name="Pathogen Informatics"/>
        </authorList>
    </citation>
    <scope>NUCLEOTIDE SEQUENCE [LARGE SCALE GENOMIC DNA]</scope>
    <source>
        <strain evidence="2 3">2880STDY5682802</strain>
    </source>
</reference>
<feature type="region of interest" description="Disordered" evidence="1">
    <location>
        <begin position="1"/>
        <end position="20"/>
    </location>
</feature>
<dbReference type="Pfam" id="PF09143">
    <property type="entry name" value="AvrPphF-ORF-2"/>
    <property type="match status" value="1"/>
</dbReference>
<dbReference type="SUPFAM" id="SSF56399">
    <property type="entry name" value="ADP-ribosylation"/>
    <property type="match status" value="1"/>
</dbReference>
<name>A0A8G2A2X6_RAOPL</name>
<organism evidence="2 3">
    <name type="scientific">Raoultella planticola</name>
    <name type="common">Klebsiella planticola</name>
    <dbReference type="NCBI Taxonomy" id="575"/>
    <lineage>
        <taxon>Bacteria</taxon>
        <taxon>Pseudomonadati</taxon>
        <taxon>Pseudomonadota</taxon>
        <taxon>Gammaproteobacteria</taxon>
        <taxon>Enterobacterales</taxon>
        <taxon>Enterobacteriaceae</taxon>
        <taxon>Klebsiella/Raoultella group</taxon>
        <taxon>Raoultella</taxon>
    </lineage>
</organism>
<dbReference type="EMBL" id="FLAC01000021">
    <property type="protein sequence ID" value="SAQ06144.1"/>
    <property type="molecule type" value="Genomic_DNA"/>
</dbReference>
<dbReference type="Proteomes" id="UP000078124">
    <property type="component" value="Unassembled WGS sequence"/>
</dbReference>
<evidence type="ECO:0000256" key="1">
    <source>
        <dbReference type="SAM" id="MobiDB-lite"/>
    </source>
</evidence>
<accession>A0A8G2A2X6</accession>
<sequence length="197" mass="22301">MFSRNHPHRQPFNAKNSRHAEKVTDKILSRANFGEDYSPVLWSRFSHLDMWPTTAHIMALLGINPETNLVRVTAPEFVNREKMLISGHTNPVAKIEDPYDLKQHPLVPGLMLPRTKPAQSLGLECLNVVYTNTKISLDKAKRMVSGYRKTQNDIIITFKIKDVLLCGGKIYRDASSSLENVLIIGLPKGSQIPFRII</sequence>
<dbReference type="AlphaFoldDB" id="A0A8G2A2X6"/>
<dbReference type="RefSeq" id="WP_072009529.1">
    <property type="nucleotide sequence ID" value="NZ_CABGNG010000021.1"/>
</dbReference>
<evidence type="ECO:0000313" key="3">
    <source>
        <dbReference type="Proteomes" id="UP000078124"/>
    </source>
</evidence>
<evidence type="ECO:0000313" key="2">
    <source>
        <dbReference type="EMBL" id="SAQ06144.1"/>
    </source>
</evidence>
<comment type="caution">
    <text evidence="2">The sequence shown here is derived from an EMBL/GenBank/DDBJ whole genome shotgun (WGS) entry which is preliminary data.</text>
</comment>
<protein>
    <submittedName>
        <fullName evidence="2">AvrPphF-ORF-2</fullName>
    </submittedName>
</protein>
<proteinExistence type="predicted"/>
<gene>
    <name evidence="2" type="ORF">SAMEA2273876_04520</name>
</gene>